<evidence type="ECO:0000313" key="2">
    <source>
        <dbReference type="Proteomes" id="UP000236319"/>
    </source>
</evidence>
<dbReference type="RefSeq" id="XP_028867050.1">
    <property type="nucleotide sequence ID" value="XM_029011217.1"/>
</dbReference>
<evidence type="ECO:0000313" key="1">
    <source>
        <dbReference type="EMBL" id="GBE60807.1"/>
    </source>
</evidence>
<dbReference type="VEuPathDB" id="PiroplasmaDB:BOVATA_023000"/>
<keyword evidence="2" id="KW-1185">Reference proteome</keyword>
<dbReference type="OrthoDB" id="10303550at2759"/>
<accession>A0A2H6KCU5</accession>
<organism evidence="1 2">
    <name type="scientific">Babesia ovata</name>
    <dbReference type="NCBI Taxonomy" id="189622"/>
    <lineage>
        <taxon>Eukaryota</taxon>
        <taxon>Sar</taxon>
        <taxon>Alveolata</taxon>
        <taxon>Apicomplexa</taxon>
        <taxon>Aconoidasida</taxon>
        <taxon>Piroplasmida</taxon>
        <taxon>Babesiidae</taxon>
        <taxon>Babesia</taxon>
    </lineage>
</organism>
<gene>
    <name evidence="1" type="ORF">BOVATA_023000</name>
</gene>
<reference evidence="1 2" key="1">
    <citation type="journal article" date="2017" name="BMC Genomics">
        <title>Whole-genome assembly of Babesia ovata and comparative genomics between closely related pathogens.</title>
        <authorList>
            <person name="Yamagishi J."/>
            <person name="Asada M."/>
            <person name="Hakimi H."/>
            <person name="Tanaka T.Q."/>
            <person name="Sugimoto C."/>
            <person name="Kawazu S."/>
        </authorList>
    </citation>
    <scope>NUCLEOTIDE SEQUENCE [LARGE SCALE GENOMIC DNA]</scope>
    <source>
        <strain evidence="1 2">Miyake</strain>
    </source>
</reference>
<proteinExistence type="predicted"/>
<dbReference type="EMBL" id="BDSA01000002">
    <property type="protein sequence ID" value="GBE60807.1"/>
    <property type="molecule type" value="Genomic_DNA"/>
</dbReference>
<protein>
    <submittedName>
        <fullName evidence="1">Uncharacterized protein</fullName>
    </submittedName>
</protein>
<dbReference type="GeneID" id="39874577"/>
<dbReference type="AlphaFoldDB" id="A0A2H6KCU5"/>
<comment type="caution">
    <text evidence="1">The sequence shown here is derived from an EMBL/GenBank/DDBJ whole genome shotgun (WGS) entry which is preliminary data.</text>
</comment>
<dbReference type="Proteomes" id="UP000236319">
    <property type="component" value="Unassembled WGS sequence"/>
</dbReference>
<sequence length="251" mass="28960">MMYNSLTEVPRNLKEGIDWLMALRGTDAETNLKAMGAALYNFLVDKPVGKMEVPALEEVKLITKEFLERKPIKKQIFVQCLLRRFEEPLNRSGASIKFLHRNESDYCNIVQKMHFKPDAMGLYLGRVAYGCDKFLKHMKIPDQYKSAYSPEATWESSCTEDPEACAIVFVGIAPMLYAGLRSLKYATRIALKNEAYDKTRWRLKTILRAVGYRRSKRRSNISVSFMSQALSDVDKDVLEILYDFAGFWAFY</sequence>
<name>A0A2H6KCU5_9APIC</name>